<organism evidence="8 9">
    <name type="scientific">Myroides odoratus</name>
    <name type="common">Flavobacterium odoratum</name>
    <dbReference type="NCBI Taxonomy" id="256"/>
    <lineage>
        <taxon>Bacteria</taxon>
        <taxon>Pseudomonadati</taxon>
        <taxon>Bacteroidota</taxon>
        <taxon>Flavobacteriia</taxon>
        <taxon>Flavobacteriales</taxon>
        <taxon>Flavobacteriaceae</taxon>
        <taxon>Myroides</taxon>
    </lineage>
</organism>
<dbReference type="RefSeq" id="WP_002991476.1">
    <property type="nucleotide sequence ID" value="NZ_CP068108.1"/>
</dbReference>
<dbReference type="GO" id="GO:0000160">
    <property type="term" value="P:phosphorelay signal transduction system"/>
    <property type="evidence" value="ECO:0007669"/>
    <property type="project" value="InterPro"/>
</dbReference>
<dbReference type="Pfam" id="PF00196">
    <property type="entry name" value="GerE"/>
    <property type="match status" value="1"/>
</dbReference>
<feature type="domain" description="Response regulatory" evidence="7">
    <location>
        <begin position="4"/>
        <end position="122"/>
    </location>
</feature>
<evidence type="ECO:0000259" key="6">
    <source>
        <dbReference type="PROSITE" id="PS50043"/>
    </source>
</evidence>
<dbReference type="Gene3D" id="1.10.10.10">
    <property type="entry name" value="Winged helix-like DNA-binding domain superfamily/Winged helix DNA-binding domain"/>
    <property type="match status" value="1"/>
</dbReference>
<evidence type="ECO:0000313" key="9">
    <source>
        <dbReference type="Proteomes" id="UP000596202"/>
    </source>
</evidence>
<evidence type="ECO:0000256" key="1">
    <source>
        <dbReference type="ARBA" id="ARBA00022553"/>
    </source>
</evidence>
<dbReference type="EMBL" id="CP068108">
    <property type="protein sequence ID" value="QQU01149.1"/>
    <property type="molecule type" value="Genomic_DNA"/>
</dbReference>
<dbReference type="Proteomes" id="UP000596202">
    <property type="component" value="Chromosome"/>
</dbReference>
<evidence type="ECO:0000259" key="7">
    <source>
        <dbReference type="PROSITE" id="PS50110"/>
    </source>
</evidence>
<name>A0A9Q6Z4A0_MYROD</name>
<dbReference type="InterPro" id="IPR001789">
    <property type="entry name" value="Sig_transdc_resp-reg_receiver"/>
</dbReference>
<dbReference type="CDD" id="cd17535">
    <property type="entry name" value="REC_NarL-like"/>
    <property type="match status" value="1"/>
</dbReference>
<keyword evidence="3" id="KW-0238">DNA-binding</keyword>
<dbReference type="PANTHER" id="PTHR44688:SF16">
    <property type="entry name" value="DNA-BINDING TRANSCRIPTIONAL ACTIVATOR DEVR_DOSR"/>
    <property type="match status" value="1"/>
</dbReference>
<dbReference type="SUPFAM" id="SSF52172">
    <property type="entry name" value="CheY-like"/>
    <property type="match status" value="1"/>
</dbReference>
<sequence length="223" mass="25145">MSIQVILLDDEALITDLLSNFLQQDPAIEVKGTYNFGTSFLEAMQEATALPDLFIIDYRIGDTDGLELLKRLRALDIQTPVILLSSHYNDSLISFIVKTGFAAFLPKNMKPSTLIEVIHEVHHKGFYLLPAQFEHLRDQMLVKNHPLTTDLKIALTEREIEVLHLIAQQKTGKEIADQLFISLKTVEGHKNSLFLKTGAKNVVGLIVYAVQNKLISLDEISMY</sequence>
<dbReference type="GeneID" id="93527037"/>
<dbReference type="InterPro" id="IPR000792">
    <property type="entry name" value="Tscrpt_reg_LuxR_C"/>
</dbReference>
<feature type="domain" description="HTH luxR-type" evidence="6">
    <location>
        <begin position="148"/>
        <end position="213"/>
    </location>
</feature>
<gene>
    <name evidence="8" type="ORF">I6I88_05195</name>
</gene>
<feature type="modified residue" description="4-aspartylphosphate" evidence="5">
    <location>
        <position position="57"/>
    </location>
</feature>
<dbReference type="GO" id="GO:0003677">
    <property type="term" value="F:DNA binding"/>
    <property type="evidence" value="ECO:0007669"/>
    <property type="project" value="UniProtKB-KW"/>
</dbReference>
<dbReference type="GO" id="GO:0006355">
    <property type="term" value="P:regulation of DNA-templated transcription"/>
    <property type="evidence" value="ECO:0007669"/>
    <property type="project" value="InterPro"/>
</dbReference>
<evidence type="ECO:0000256" key="5">
    <source>
        <dbReference type="PROSITE-ProRule" id="PRU00169"/>
    </source>
</evidence>
<evidence type="ECO:0000256" key="3">
    <source>
        <dbReference type="ARBA" id="ARBA00023125"/>
    </source>
</evidence>
<dbReference type="PANTHER" id="PTHR44688">
    <property type="entry name" value="DNA-BINDING TRANSCRIPTIONAL ACTIVATOR DEVR_DOSR"/>
    <property type="match status" value="1"/>
</dbReference>
<dbReference type="Pfam" id="PF00072">
    <property type="entry name" value="Response_reg"/>
    <property type="match status" value="1"/>
</dbReference>
<dbReference type="PROSITE" id="PS50043">
    <property type="entry name" value="HTH_LUXR_2"/>
    <property type="match status" value="1"/>
</dbReference>
<dbReference type="SMART" id="SM00421">
    <property type="entry name" value="HTH_LUXR"/>
    <property type="match status" value="1"/>
</dbReference>
<evidence type="ECO:0000256" key="2">
    <source>
        <dbReference type="ARBA" id="ARBA00023015"/>
    </source>
</evidence>
<evidence type="ECO:0000313" key="8">
    <source>
        <dbReference type="EMBL" id="QQU01149.1"/>
    </source>
</evidence>
<proteinExistence type="predicted"/>
<keyword evidence="1 5" id="KW-0597">Phosphoprotein</keyword>
<dbReference type="Gene3D" id="3.40.50.2300">
    <property type="match status" value="1"/>
</dbReference>
<dbReference type="SMART" id="SM00448">
    <property type="entry name" value="REC"/>
    <property type="match status" value="1"/>
</dbReference>
<dbReference type="InterPro" id="IPR036388">
    <property type="entry name" value="WH-like_DNA-bd_sf"/>
</dbReference>
<dbReference type="PRINTS" id="PR00038">
    <property type="entry name" value="HTHLUXR"/>
</dbReference>
<reference evidence="8 9" key="1">
    <citation type="submission" date="2021-01" db="EMBL/GenBank/DDBJ databases">
        <title>FDA dAtabase for Regulatory Grade micrObial Sequences (FDA-ARGOS): Supporting development and validation of Infectious Disease Dx tests.</title>
        <authorList>
            <person name="Sproer C."/>
            <person name="Gronow S."/>
            <person name="Severitt S."/>
            <person name="Schroder I."/>
            <person name="Tallon L."/>
            <person name="Sadzewicz L."/>
            <person name="Zhao X."/>
            <person name="Boylan J."/>
            <person name="Ott S."/>
            <person name="Bowen H."/>
            <person name="Vavikolanu K."/>
            <person name="Mehta A."/>
            <person name="Aluvathingal J."/>
            <person name="Nadendla S."/>
            <person name="Lowell S."/>
            <person name="Myers T."/>
            <person name="Yan Y."/>
            <person name="Sichtig H."/>
        </authorList>
    </citation>
    <scope>NUCLEOTIDE SEQUENCE [LARGE SCALE GENOMIC DNA]</scope>
    <source>
        <strain evidence="8 9">FDAARGOS_1131</strain>
    </source>
</reference>
<accession>A0A9Q6Z4A0</accession>
<dbReference type="AlphaFoldDB" id="A0A9Q6Z4A0"/>
<dbReference type="PROSITE" id="PS50110">
    <property type="entry name" value="RESPONSE_REGULATORY"/>
    <property type="match status" value="1"/>
</dbReference>
<keyword evidence="2" id="KW-0805">Transcription regulation</keyword>
<evidence type="ECO:0000256" key="4">
    <source>
        <dbReference type="ARBA" id="ARBA00023163"/>
    </source>
</evidence>
<dbReference type="InterPro" id="IPR011006">
    <property type="entry name" value="CheY-like_superfamily"/>
</dbReference>
<protein>
    <submittedName>
        <fullName evidence="8">Response regulator transcription factor</fullName>
    </submittedName>
</protein>
<dbReference type="OrthoDB" id="9797341at2"/>
<keyword evidence="4" id="KW-0804">Transcription</keyword>
<dbReference type="CDD" id="cd06170">
    <property type="entry name" value="LuxR_C_like"/>
    <property type="match status" value="1"/>
</dbReference>
<dbReference type="InterPro" id="IPR058245">
    <property type="entry name" value="NreC/VraR/RcsB-like_REC"/>
</dbReference>